<reference evidence="3" key="1">
    <citation type="submission" date="2018-04" db="EMBL/GenBank/DDBJ databases">
        <title>Whole genome sequencing of Hypsizygus marmoreus.</title>
        <authorList>
            <person name="Choi I.-G."/>
            <person name="Min B."/>
            <person name="Kim J.-G."/>
            <person name="Kim S."/>
            <person name="Oh Y.-L."/>
            <person name="Kong W.-S."/>
            <person name="Park H."/>
            <person name="Jeong J."/>
            <person name="Song E.-S."/>
        </authorList>
    </citation>
    <scope>NUCLEOTIDE SEQUENCE [LARGE SCALE GENOMIC DNA]</scope>
    <source>
        <strain evidence="3">51987-8</strain>
    </source>
</reference>
<dbReference type="PROSITE" id="PS50011">
    <property type="entry name" value="PROTEIN_KINASE_DOM"/>
    <property type="match status" value="1"/>
</dbReference>
<dbReference type="PANTHER" id="PTHR44167:SF24">
    <property type="entry name" value="SERINE_THREONINE-PROTEIN KINASE CHK2"/>
    <property type="match status" value="1"/>
</dbReference>
<feature type="domain" description="Protein kinase" evidence="2">
    <location>
        <begin position="46"/>
        <end position="348"/>
    </location>
</feature>
<organism evidence="3 4">
    <name type="scientific">Hypsizygus marmoreus</name>
    <name type="common">White beech mushroom</name>
    <name type="synonym">Agaricus marmoreus</name>
    <dbReference type="NCBI Taxonomy" id="39966"/>
    <lineage>
        <taxon>Eukaryota</taxon>
        <taxon>Fungi</taxon>
        <taxon>Dikarya</taxon>
        <taxon>Basidiomycota</taxon>
        <taxon>Agaricomycotina</taxon>
        <taxon>Agaricomycetes</taxon>
        <taxon>Agaricomycetidae</taxon>
        <taxon>Agaricales</taxon>
        <taxon>Tricholomatineae</taxon>
        <taxon>Lyophyllaceae</taxon>
        <taxon>Hypsizygus</taxon>
    </lineage>
</organism>
<sequence length="389" mass="45012">MAPAPLPVLPSDYSPPPTLRALRDIRTNKEDSGWWKFWEFLRPFFQQHGYILYETSTSHLYIAYPLHSVPSAVDSFDLYGDRSNFIRSFDPSSTVFAARDRKNRDVVIKAVAKADEGSHELKILQMLQSEHLKSHPQNATIQVLEYLHYQDWVFVVMPALDNCNEYPFMTINEILDFGEQLFAALAFLHENCIAHLDVALENTVMNHTGTVEDDENFRSSFPVRYSLIDFGWSEYAPSNGPGSGYLRRPLHDGRPSKAPESTQRPFDPYAADVWQASRVLYSIVYELIDEIPGLLELLQDMTRWLPRRRISMNESLGRLRDIRAAMQATHPEALYQLRDFMPNRMPPVPLRHWTTAMDGLRTREFNFVCHFVVHFRKELFASALKSARV</sequence>
<dbReference type="EMBL" id="LUEZ02000184">
    <property type="protein sequence ID" value="RDB15318.1"/>
    <property type="molecule type" value="Genomic_DNA"/>
</dbReference>
<keyword evidence="4" id="KW-1185">Reference proteome</keyword>
<dbReference type="SMART" id="SM00220">
    <property type="entry name" value="S_TKc"/>
    <property type="match status" value="1"/>
</dbReference>
<dbReference type="PANTHER" id="PTHR44167">
    <property type="entry name" value="OVARIAN-SPECIFIC SERINE/THREONINE-PROTEIN KINASE LOK-RELATED"/>
    <property type="match status" value="1"/>
</dbReference>
<dbReference type="SUPFAM" id="SSF56112">
    <property type="entry name" value="Protein kinase-like (PK-like)"/>
    <property type="match status" value="1"/>
</dbReference>
<dbReference type="GO" id="GO:0005524">
    <property type="term" value="F:ATP binding"/>
    <property type="evidence" value="ECO:0007669"/>
    <property type="project" value="InterPro"/>
</dbReference>
<evidence type="ECO:0000313" key="4">
    <source>
        <dbReference type="Proteomes" id="UP000076154"/>
    </source>
</evidence>
<name>A0A369IZY5_HYPMA</name>
<dbReference type="InterPro" id="IPR000719">
    <property type="entry name" value="Prot_kinase_dom"/>
</dbReference>
<dbReference type="STRING" id="39966.A0A369IZY5"/>
<keyword evidence="3" id="KW-0418">Kinase</keyword>
<dbReference type="Gene3D" id="1.10.510.10">
    <property type="entry name" value="Transferase(Phosphotransferase) domain 1"/>
    <property type="match status" value="1"/>
</dbReference>
<dbReference type="Pfam" id="PF00069">
    <property type="entry name" value="Pkinase"/>
    <property type="match status" value="1"/>
</dbReference>
<gene>
    <name evidence="3" type="primary">MDV092_0</name>
    <name evidence="3" type="ORF">Hypma_004755</name>
</gene>
<dbReference type="AlphaFoldDB" id="A0A369IZY5"/>
<evidence type="ECO:0000256" key="1">
    <source>
        <dbReference type="SAM" id="MobiDB-lite"/>
    </source>
</evidence>
<dbReference type="Proteomes" id="UP000076154">
    <property type="component" value="Unassembled WGS sequence"/>
</dbReference>
<comment type="caution">
    <text evidence="3">The sequence shown here is derived from an EMBL/GenBank/DDBJ whole genome shotgun (WGS) entry which is preliminary data.</text>
</comment>
<proteinExistence type="predicted"/>
<dbReference type="CDD" id="cd00180">
    <property type="entry name" value="PKc"/>
    <property type="match status" value="1"/>
</dbReference>
<accession>A0A369IZY5</accession>
<keyword evidence="3" id="KW-0808">Transferase</keyword>
<feature type="region of interest" description="Disordered" evidence="1">
    <location>
        <begin position="243"/>
        <end position="264"/>
    </location>
</feature>
<evidence type="ECO:0000313" key="3">
    <source>
        <dbReference type="EMBL" id="RDB15318.1"/>
    </source>
</evidence>
<dbReference type="GO" id="GO:0004672">
    <property type="term" value="F:protein kinase activity"/>
    <property type="evidence" value="ECO:0007669"/>
    <property type="project" value="InterPro"/>
</dbReference>
<evidence type="ECO:0000259" key="2">
    <source>
        <dbReference type="PROSITE" id="PS50011"/>
    </source>
</evidence>
<protein>
    <submittedName>
        <fullName evidence="3">Protein kinase US3</fullName>
    </submittedName>
</protein>
<dbReference type="InterPro" id="IPR011009">
    <property type="entry name" value="Kinase-like_dom_sf"/>
</dbReference>
<dbReference type="InParanoid" id="A0A369IZY5"/>
<dbReference type="OrthoDB" id="3224178at2759"/>